<evidence type="ECO:0000313" key="1">
    <source>
        <dbReference type="EMBL" id="KAJ9074420.1"/>
    </source>
</evidence>
<proteinExistence type="predicted"/>
<sequence>MEPSIQDLKDLGIEGLASERERLRLKSSHLLYSIKEIEDHLSCKSSTNIEELDSSSELEDDKVFQDAILENRIVLERIEIRIQTIDKLMYEITGVSYPQSPTKVAEPSSHKNDSQEISQGDPEIPPASSSIDAAINNNSQTKGIFL</sequence>
<dbReference type="EMBL" id="QTSX02002859">
    <property type="protein sequence ID" value="KAJ9074420.1"/>
    <property type="molecule type" value="Genomic_DNA"/>
</dbReference>
<evidence type="ECO:0000313" key="2">
    <source>
        <dbReference type="Proteomes" id="UP001165960"/>
    </source>
</evidence>
<comment type="caution">
    <text evidence="1">The sequence shown here is derived from an EMBL/GenBank/DDBJ whole genome shotgun (WGS) entry which is preliminary data.</text>
</comment>
<gene>
    <name evidence="1" type="ORF">DSO57_1006679</name>
</gene>
<organism evidence="1 2">
    <name type="scientific">Entomophthora muscae</name>
    <dbReference type="NCBI Taxonomy" id="34485"/>
    <lineage>
        <taxon>Eukaryota</taxon>
        <taxon>Fungi</taxon>
        <taxon>Fungi incertae sedis</taxon>
        <taxon>Zoopagomycota</taxon>
        <taxon>Entomophthoromycotina</taxon>
        <taxon>Entomophthoromycetes</taxon>
        <taxon>Entomophthorales</taxon>
        <taxon>Entomophthoraceae</taxon>
        <taxon>Entomophthora</taxon>
    </lineage>
</organism>
<protein>
    <submittedName>
        <fullName evidence="1">Uncharacterized protein</fullName>
    </submittedName>
</protein>
<name>A0ACC2TIL5_9FUNG</name>
<keyword evidence="2" id="KW-1185">Reference proteome</keyword>
<accession>A0ACC2TIL5</accession>
<reference evidence="1" key="1">
    <citation type="submission" date="2022-04" db="EMBL/GenBank/DDBJ databases">
        <title>Genome of the entomopathogenic fungus Entomophthora muscae.</title>
        <authorList>
            <person name="Elya C."/>
            <person name="Lovett B.R."/>
            <person name="Lee E."/>
            <person name="Macias A.M."/>
            <person name="Hajek A.E."/>
            <person name="De Bivort B.L."/>
            <person name="Kasson M.T."/>
            <person name="De Fine Licht H.H."/>
            <person name="Stajich J.E."/>
        </authorList>
    </citation>
    <scope>NUCLEOTIDE SEQUENCE</scope>
    <source>
        <strain evidence="1">Berkeley</strain>
    </source>
</reference>
<dbReference type="Proteomes" id="UP001165960">
    <property type="component" value="Unassembled WGS sequence"/>
</dbReference>